<organism evidence="1 2">
    <name type="scientific">Bordetella trematum</name>
    <dbReference type="NCBI Taxonomy" id="123899"/>
    <lineage>
        <taxon>Bacteria</taxon>
        <taxon>Pseudomonadati</taxon>
        <taxon>Pseudomonadota</taxon>
        <taxon>Betaproteobacteria</taxon>
        <taxon>Burkholderiales</taxon>
        <taxon>Alcaligenaceae</taxon>
        <taxon>Bordetella</taxon>
    </lineage>
</organism>
<reference evidence="1 2" key="1">
    <citation type="submission" date="2016-04" db="EMBL/GenBank/DDBJ databases">
        <authorList>
            <consortium name="Pathogen Informatics"/>
        </authorList>
    </citation>
    <scope>NUCLEOTIDE SEQUENCE [LARGE SCALE GENOMIC DNA]</scope>
    <source>
        <strain evidence="1 2">H044680328</strain>
    </source>
</reference>
<evidence type="ECO:0000313" key="2">
    <source>
        <dbReference type="Proteomes" id="UP000076825"/>
    </source>
</evidence>
<keyword evidence="2" id="KW-1185">Reference proteome</keyword>
<proteinExistence type="predicted"/>
<dbReference type="eggNOG" id="ENOG5030SX9">
    <property type="taxonomic scope" value="Bacteria"/>
</dbReference>
<sequence>MRPLAFVELMELLEFNLLRFDSPDDTPADARSDPALVGVQDWMCEAPEHELPPSDVYVCSTLGALQQALLPPDDTQLRIDIQPENTVRLQAIQHTELPTAPLSSLRVDLPALIQRVLVPAGTPTSLYELVQHVVKTRLWVDVSRV</sequence>
<dbReference type="KEGG" id="btrm:SAMEA390648702075"/>
<name>A0A157SIQ3_9BORD</name>
<protein>
    <submittedName>
        <fullName evidence="1">Uncharacterized protein</fullName>
    </submittedName>
</protein>
<dbReference type="AlphaFoldDB" id="A0A157SIQ3"/>
<dbReference type="OrthoDB" id="8666881at2"/>
<gene>
    <name evidence="1" type="ORF">SAMEA3906487_02075</name>
</gene>
<dbReference type="Proteomes" id="UP000076825">
    <property type="component" value="Chromosome 1"/>
</dbReference>
<accession>A0A157SIQ3</accession>
<dbReference type="EMBL" id="LT546645">
    <property type="protein sequence ID" value="SAI70131.1"/>
    <property type="molecule type" value="Genomic_DNA"/>
</dbReference>
<dbReference type="STRING" id="123899.SAMEA3906487_02075"/>
<evidence type="ECO:0000313" key="1">
    <source>
        <dbReference type="EMBL" id="SAI70131.1"/>
    </source>
</evidence>
<dbReference type="PATRIC" id="fig|123899.6.peg.2071"/>